<organism evidence="2 3">
    <name type="scientific">Idiomarina piscisalsi</name>
    <dbReference type="NCBI Taxonomy" id="1096243"/>
    <lineage>
        <taxon>Bacteria</taxon>
        <taxon>Pseudomonadati</taxon>
        <taxon>Pseudomonadota</taxon>
        <taxon>Gammaproteobacteria</taxon>
        <taxon>Alteromonadales</taxon>
        <taxon>Idiomarinaceae</taxon>
        <taxon>Idiomarina</taxon>
    </lineage>
</organism>
<dbReference type="SUPFAM" id="SSF56672">
    <property type="entry name" value="DNA/RNA polymerases"/>
    <property type="match status" value="1"/>
</dbReference>
<dbReference type="PANTHER" id="PTHR35369:SF2">
    <property type="entry name" value="BLR3025 PROTEIN"/>
    <property type="match status" value="1"/>
</dbReference>
<reference evidence="2 3" key="1">
    <citation type="submission" date="2017-06" db="EMBL/GenBank/DDBJ databases">
        <title>Complete genome sequence of Idiomarina piscisalsi strain 10PY1A isolated from soil of Soudi Arabia.</title>
        <authorList>
            <person name="Kim M.-C."/>
            <person name="Jung B.K."/>
            <person name="Budiyanto F."/>
            <person name="Nzila A."/>
            <person name="Shin J.-H."/>
        </authorList>
    </citation>
    <scope>NUCLEOTIDE SEQUENCE [LARGE SCALE GENOMIC DNA]</scope>
    <source>
        <strain evidence="2 3">10PY1A</strain>
    </source>
</reference>
<dbReference type="InterPro" id="IPR050356">
    <property type="entry name" value="SulA_CellDiv_inhibitor"/>
</dbReference>
<dbReference type="RefSeq" id="WP_088767146.1">
    <property type="nucleotide sequence ID" value="NZ_CP022133.1"/>
</dbReference>
<accession>A0ABM6LQA4</accession>
<evidence type="ECO:0000313" key="2">
    <source>
        <dbReference type="EMBL" id="ASG64685.1"/>
    </source>
</evidence>
<evidence type="ECO:0000256" key="1">
    <source>
        <dbReference type="ARBA" id="ARBA00022763"/>
    </source>
</evidence>
<keyword evidence="3" id="KW-1185">Reference proteome</keyword>
<dbReference type="PANTHER" id="PTHR35369">
    <property type="entry name" value="BLR3025 PROTEIN-RELATED"/>
    <property type="match status" value="1"/>
</dbReference>
<dbReference type="EMBL" id="CP022133">
    <property type="protein sequence ID" value="ASG64685.1"/>
    <property type="molecule type" value="Genomic_DNA"/>
</dbReference>
<dbReference type="CDD" id="cd03468">
    <property type="entry name" value="PolY_like"/>
    <property type="match status" value="1"/>
</dbReference>
<dbReference type="InterPro" id="IPR043502">
    <property type="entry name" value="DNA/RNA_pol_sf"/>
</dbReference>
<name>A0ABM6LQA4_9GAMM</name>
<gene>
    <name evidence="2" type="ORF">CEW91_00265</name>
</gene>
<keyword evidence="1" id="KW-0227">DNA damage</keyword>
<evidence type="ECO:0000313" key="3">
    <source>
        <dbReference type="Proteomes" id="UP000197717"/>
    </source>
</evidence>
<dbReference type="Proteomes" id="UP000197717">
    <property type="component" value="Chromosome"/>
</dbReference>
<protein>
    <submittedName>
        <fullName evidence="2">DNA polymerase DinP</fullName>
    </submittedName>
</protein>
<sequence length="469" mass="53783">MWLYCHFPQLQLDNLLISQPEFAKQAVALYRVKNGQSLIEQTNLVAQEAGVSRGISSVMAIALYEALLLKEYEAEKEEMLLSAVADHLYQWAAKLILDPPQGIYLELKSIEKLYGGLSNTVRTLNLAVQQLGFQCQRAVAKNTLAARVLAQANTPLVINKAQAERQLKDLSIKNSGLPNKTIRNCLSVGIFSIGDLLTIPASDIGRQFGKETLVYVQALRDDLNIQRANHFYEPSEYFFQQIDLVSEVSNWQGLRFPMKRLLNDLESFLYQRQKAVQHITFQLFQRDNHCTELSVSTATASWRAQSFWSLLQLKMERSPLAAPVLELSLKASEFSQLSAKSQHFFHEAQDTQSLFPLIGKLQVKLGERAVYTPAISDDPRPGFNECRQPPCRSQAPSITPIKRPLWLQREPQSVNLNEWRLQEGPERKHCGWWDSQPIQRDYWLAMDTQHRKGWLFYESGHWYLQGWFS</sequence>
<proteinExistence type="predicted"/>